<gene>
    <name evidence="2" type="ORF">RRU01S_02_00990</name>
</gene>
<protein>
    <submittedName>
        <fullName evidence="2">Uncharacterized protein</fullName>
    </submittedName>
</protein>
<accession>A0A081CQ25</accession>
<sequence length="62" mass="6871">MAYDWSGNTVKQKRDDRMVVMAVVALVLFMTIAPIRLMRVVQPSPHVIDTTAISIGPSLAKM</sequence>
<evidence type="ECO:0000313" key="2">
    <source>
        <dbReference type="EMBL" id="GAK68771.1"/>
    </source>
</evidence>
<dbReference type="RefSeq" id="WP_045228374.1">
    <property type="nucleotide sequence ID" value="NZ_BBJU01000002.1"/>
</dbReference>
<evidence type="ECO:0000313" key="3">
    <source>
        <dbReference type="Proteomes" id="UP000028701"/>
    </source>
</evidence>
<dbReference type="OrthoDB" id="8456603at2"/>
<keyword evidence="1" id="KW-0812">Transmembrane</keyword>
<dbReference type="Proteomes" id="UP000028701">
    <property type="component" value="Unassembled WGS sequence"/>
</dbReference>
<reference evidence="2 3" key="1">
    <citation type="submission" date="2014-08" db="EMBL/GenBank/DDBJ databases">
        <title>Whole genome shotgun sequence of Rhizobium rubi NBRC 13261.</title>
        <authorList>
            <person name="Katano-Makiyama Y."/>
            <person name="Hosoyama A."/>
            <person name="Hashimoto M."/>
            <person name="Hosoyama Y."/>
            <person name="Noguchi M."/>
            <person name="Tsuchikane K."/>
            <person name="Uohara A."/>
            <person name="Ohji S."/>
            <person name="Ichikawa N."/>
            <person name="Kimura A."/>
            <person name="Yamazoe A."/>
            <person name="Fujita N."/>
        </authorList>
    </citation>
    <scope>NUCLEOTIDE SEQUENCE [LARGE SCALE GENOMIC DNA]</scope>
    <source>
        <strain evidence="2 3">NBRC 13261</strain>
    </source>
</reference>
<feature type="transmembrane region" description="Helical" evidence="1">
    <location>
        <begin position="18"/>
        <end position="37"/>
    </location>
</feature>
<evidence type="ECO:0000256" key="1">
    <source>
        <dbReference type="SAM" id="Phobius"/>
    </source>
</evidence>
<keyword evidence="1" id="KW-0472">Membrane</keyword>
<proteinExistence type="predicted"/>
<organism evidence="2 3">
    <name type="scientific">Agrobacterium rubi TR3 = NBRC 13261</name>
    <dbReference type="NCBI Taxonomy" id="1368415"/>
    <lineage>
        <taxon>Bacteria</taxon>
        <taxon>Pseudomonadati</taxon>
        <taxon>Pseudomonadota</taxon>
        <taxon>Alphaproteobacteria</taxon>
        <taxon>Hyphomicrobiales</taxon>
        <taxon>Rhizobiaceae</taxon>
        <taxon>Rhizobium/Agrobacterium group</taxon>
        <taxon>Agrobacterium</taxon>
    </lineage>
</organism>
<name>A0A081CQ25_9HYPH</name>
<dbReference type="EMBL" id="BBJU01000002">
    <property type="protein sequence ID" value="GAK68771.1"/>
    <property type="molecule type" value="Genomic_DNA"/>
</dbReference>
<comment type="caution">
    <text evidence="2">The sequence shown here is derived from an EMBL/GenBank/DDBJ whole genome shotgun (WGS) entry which is preliminary data.</text>
</comment>
<dbReference type="AlphaFoldDB" id="A0A081CQ25"/>
<keyword evidence="1" id="KW-1133">Transmembrane helix</keyword>